<keyword evidence="9" id="KW-0963">Cytoplasm</keyword>
<dbReference type="Gene3D" id="2.30.30.280">
    <property type="entry name" value="Adenine nucleotide alpha hydrolases-like domains"/>
    <property type="match status" value="1"/>
</dbReference>
<evidence type="ECO:0000256" key="4">
    <source>
        <dbReference type="ARBA" id="ARBA00022741"/>
    </source>
</evidence>
<dbReference type="FunFam" id="2.30.30.280:FF:000001">
    <property type="entry name" value="tRNA-specific 2-thiouridylase MnmA"/>
    <property type="match status" value="1"/>
</dbReference>
<organism evidence="12 13">
    <name type="scientific">Candidatus Fusobacterium pullicola</name>
    <dbReference type="NCBI Taxonomy" id="2838601"/>
    <lineage>
        <taxon>Bacteria</taxon>
        <taxon>Fusobacteriati</taxon>
        <taxon>Fusobacteriota</taxon>
        <taxon>Fusobacteriia</taxon>
        <taxon>Fusobacteriales</taxon>
        <taxon>Fusobacteriaceae</taxon>
        <taxon>Fusobacterium</taxon>
    </lineage>
</organism>
<dbReference type="GO" id="GO:0103016">
    <property type="term" value="F:tRNA-uridine 2-sulfurtransferase activity"/>
    <property type="evidence" value="ECO:0007669"/>
    <property type="project" value="UniProtKB-EC"/>
</dbReference>
<feature type="domain" description="tRNA-specific 2-thiouridylase MnmA-like central" evidence="11">
    <location>
        <begin position="213"/>
        <end position="270"/>
    </location>
</feature>
<feature type="binding site" evidence="9">
    <location>
        <position position="50"/>
    </location>
    <ligand>
        <name>ATP</name>
        <dbReference type="ChEBI" id="CHEBI:30616"/>
    </ligand>
</feature>
<protein>
    <recommendedName>
        <fullName evidence="9">tRNA-specific 2-thiouridylase MnmA</fullName>
        <ecNumber evidence="9">2.8.1.13</ecNumber>
    </recommendedName>
</protein>
<dbReference type="GO" id="GO:0005737">
    <property type="term" value="C:cytoplasm"/>
    <property type="evidence" value="ECO:0007669"/>
    <property type="project" value="UniProtKB-SubCell"/>
</dbReference>
<feature type="active site" description="Nucleophile" evidence="9">
    <location>
        <position position="104"/>
    </location>
</feature>
<dbReference type="SUPFAM" id="SSF52402">
    <property type="entry name" value="Adenine nucleotide alpha hydrolases-like"/>
    <property type="match status" value="1"/>
</dbReference>
<evidence type="ECO:0000256" key="9">
    <source>
        <dbReference type="HAMAP-Rule" id="MF_00144"/>
    </source>
</evidence>
<dbReference type="Pfam" id="PF20259">
    <property type="entry name" value="tRNA_Me_trans_M"/>
    <property type="match status" value="1"/>
</dbReference>
<keyword evidence="6 9" id="KW-0694">RNA-binding</keyword>
<dbReference type="Pfam" id="PF20258">
    <property type="entry name" value="tRNA_Me_trans_C"/>
    <property type="match status" value="1"/>
</dbReference>
<dbReference type="NCBIfam" id="NF001138">
    <property type="entry name" value="PRK00143.1"/>
    <property type="match status" value="1"/>
</dbReference>
<dbReference type="AlphaFoldDB" id="A0A9E2NX74"/>
<evidence type="ECO:0000256" key="1">
    <source>
        <dbReference type="ARBA" id="ARBA00022555"/>
    </source>
</evidence>
<feature type="binding site" evidence="9">
    <location>
        <position position="128"/>
    </location>
    <ligand>
        <name>ATP</name>
        <dbReference type="ChEBI" id="CHEBI:30616"/>
    </ligand>
</feature>
<comment type="caution">
    <text evidence="12">The sequence shown here is derived from an EMBL/GenBank/DDBJ whole genome shotgun (WGS) entry which is preliminary data.</text>
</comment>
<evidence type="ECO:0000259" key="10">
    <source>
        <dbReference type="Pfam" id="PF20258"/>
    </source>
</evidence>
<keyword evidence="3 9" id="KW-0819">tRNA processing</keyword>
<dbReference type="PANTHER" id="PTHR11933:SF5">
    <property type="entry name" value="MITOCHONDRIAL TRNA-SPECIFIC 2-THIOURIDYLASE 1"/>
    <property type="match status" value="1"/>
</dbReference>
<feature type="binding site" evidence="9">
    <location>
        <begin position="24"/>
        <end position="31"/>
    </location>
    <ligand>
        <name>ATP</name>
        <dbReference type="ChEBI" id="CHEBI:30616"/>
    </ligand>
</feature>
<dbReference type="InterPro" id="IPR046884">
    <property type="entry name" value="MnmA-like_central"/>
</dbReference>
<feature type="active site" description="Cysteine persulfide intermediate" evidence="9">
    <location>
        <position position="196"/>
    </location>
</feature>
<evidence type="ECO:0000256" key="2">
    <source>
        <dbReference type="ARBA" id="ARBA00022679"/>
    </source>
</evidence>
<dbReference type="EMBL" id="JAHLFN010000061">
    <property type="protein sequence ID" value="MBU3842589.1"/>
    <property type="molecule type" value="Genomic_DNA"/>
</dbReference>
<feature type="region of interest" description="Interaction with tRNA" evidence="9">
    <location>
        <begin position="146"/>
        <end position="148"/>
    </location>
</feature>
<keyword evidence="7" id="KW-1015">Disulfide bond</keyword>
<dbReference type="GO" id="GO:0000049">
    <property type="term" value="F:tRNA binding"/>
    <property type="evidence" value="ECO:0007669"/>
    <property type="project" value="UniProtKB-KW"/>
</dbReference>
<keyword evidence="4 9" id="KW-0547">Nucleotide-binding</keyword>
<evidence type="ECO:0000256" key="5">
    <source>
        <dbReference type="ARBA" id="ARBA00022840"/>
    </source>
</evidence>
<sequence length="357" mass="40361">MENREFEKYLTYNENNKKIKVAVAMSGGVDSSTVAYILKKQGYDLIGVTMRTCNPEDSDAKKVCDDLGIPHYVLDATKEFKTVVMDYFVNEYLQGKTPNPCMVCNKHIKFGMLIEFARSLGADFMATGHYTQLKDGVLSMGDDLNKDQVYFLSQMNKDNLKYVMFPIGDLEKPKVRELAEQLGVRVYAKKDSQEICFVEDGKLKEFLLEQTRGKAGKKGNIVTTDGKILGKHNGLSFYTIGQRKGLGIAQEKPLYVVELDSKNNCVIVGDNELLFKDELLARDINLISVDKVEELDGKICWAKTRSRDRLHKCQLKLQENGNIKVKFLEEKVRAITPGQGVVFYDEEKKVLGSGFII</sequence>
<reference evidence="12" key="2">
    <citation type="submission" date="2021-04" db="EMBL/GenBank/DDBJ databases">
        <authorList>
            <person name="Gilroy R."/>
        </authorList>
    </citation>
    <scope>NUCLEOTIDE SEQUENCE</scope>
    <source>
        <strain evidence="12">A6-441</strain>
    </source>
</reference>
<dbReference type="HAMAP" id="MF_00144">
    <property type="entry name" value="tRNA_thiouridyl_MnmA"/>
    <property type="match status" value="1"/>
</dbReference>
<reference evidence="12" key="1">
    <citation type="journal article" date="2021" name="PeerJ">
        <title>Extensive microbial diversity within the chicken gut microbiome revealed by metagenomics and culture.</title>
        <authorList>
            <person name="Gilroy R."/>
            <person name="Ravi A."/>
            <person name="Getino M."/>
            <person name="Pursley I."/>
            <person name="Horton D.L."/>
            <person name="Alikhan N.F."/>
            <person name="Baker D."/>
            <person name="Gharbi K."/>
            <person name="Hall N."/>
            <person name="Watson M."/>
            <person name="Adriaenssens E.M."/>
            <person name="Foster-Nyarko E."/>
            <person name="Jarju S."/>
            <person name="Secka A."/>
            <person name="Antonio M."/>
            <person name="Oren A."/>
            <person name="Chaudhuri R.R."/>
            <person name="La Ragione R."/>
            <person name="Hildebrand F."/>
            <person name="Pallen M.J."/>
        </authorList>
    </citation>
    <scope>NUCLEOTIDE SEQUENCE</scope>
    <source>
        <strain evidence="12">A6-441</strain>
    </source>
</reference>
<dbReference type="NCBIfam" id="TIGR00420">
    <property type="entry name" value="trmU"/>
    <property type="match status" value="1"/>
</dbReference>
<dbReference type="CDD" id="cd01998">
    <property type="entry name" value="MnmA_TRMU-like"/>
    <property type="match status" value="1"/>
</dbReference>
<evidence type="ECO:0000313" key="13">
    <source>
        <dbReference type="Proteomes" id="UP000724657"/>
    </source>
</evidence>
<comment type="function">
    <text evidence="9">Catalyzes the 2-thiolation of uridine at the wobble position (U34) of tRNA, leading to the formation of s(2)U34.</text>
</comment>
<dbReference type="GO" id="GO:0005524">
    <property type="term" value="F:ATP binding"/>
    <property type="evidence" value="ECO:0007669"/>
    <property type="project" value="UniProtKB-KW"/>
</dbReference>
<evidence type="ECO:0000256" key="7">
    <source>
        <dbReference type="ARBA" id="ARBA00023157"/>
    </source>
</evidence>
<comment type="subcellular location">
    <subcellularLocation>
        <location evidence="9">Cytoplasm</location>
    </subcellularLocation>
</comment>
<dbReference type="Proteomes" id="UP000724657">
    <property type="component" value="Unassembled WGS sequence"/>
</dbReference>
<evidence type="ECO:0000313" key="12">
    <source>
        <dbReference type="EMBL" id="MBU3842589.1"/>
    </source>
</evidence>
<dbReference type="InterPro" id="IPR014729">
    <property type="entry name" value="Rossmann-like_a/b/a_fold"/>
</dbReference>
<dbReference type="Gene3D" id="2.40.30.10">
    <property type="entry name" value="Translation factors"/>
    <property type="match status" value="1"/>
</dbReference>
<dbReference type="Pfam" id="PF03054">
    <property type="entry name" value="tRNA_Me_trans"/>
    <property type="match status" value="1"/>
</dbReference>
<proteinExistence type="inferred from homology"/>
<dbReference type="InterPro" id="IPR046885">
    <property type="entry name" value="MnmA-like_C"/>
</dbReference>
<accession>A0A9E2NX74</accession>
<feature type="site" description="Interaction with tRNA" evidence="9">
    <location>
        <position position="339"/>
    </location>
</feature>
<keyword evidence="5 9" id="KW-0067">ATP-binding</keyword>
<name>A0A9E2NX74_9FUSO</name>
<keyword evidence="2 9" id="KW-0808">Transferase</keyword>
<dbReference type="Gene3D" id="3.40.50.620">
    <property type="entry name" value="HUPs"/>
    <property type="match status" value="1"/>
</dbReference>
<keyword evidence="1 9" id="KW-0820">tRNA-binding</keyword>
<dbReference type="EC" id="2.8.1.13" evidence="9"/>
<dbReference type="GO" id="GO:0002143">
    <property type="term" value="P:tRNA wobble position uridine thiolation"/>
    <property type="evidence" value="ECO:0007669"/>
    <property type="project" value="TreeGrafter"/>
</dbReference>
<gene>
    <name evidence="9 12" type="primary">mnmA</name>
    <name evidence="12" type="ORF">IAA47_06390</name>
</gene>
<evidence type="ECO:0000256" key="3">
    <source>
        <dbReference type="ARBA" id="ARBA00022694"/>
    </source>
</evidence>
<comment type="similarity">
    <text evidence="9">Belongs to the MnmA/TRMU family.</text>
</comment>
<comment type="catalytic activity">
    <reaction evidence="8 9">
        <text>S-sulfanyl-L-cysteinyl-[protein] + uridine(34) in tRNA + AH2 + ATP = 2-thiouridine(34) in tRNA + L-cysteinyl-[protein] + A + AMP + diphosphate + H(+)</text>
        <dbReference type="Rhea" id="RHEA:47032"/>
        <dbReference type="Rhea" id="RHEA-COMP:10131"/>
        <dbReference type="Rhea" id="RHEA-COMP:11726"/>
        <dbReference type="Rhea" id="RHEA-COMP:11727"/>
        <dbReference type="Rhea" id="RHEA-COMP:11728"/>
        <dbReference type="ChEBI" id="CHEBI:13193"/>
        <dbReference type="ChEBI" id="CHEBI:15378"/>
        <dbReference type="ChEBI" id="CHEBI:17499"/>
        <dbReference type="ChEBI" id="CHEBI:29950"/>
        <dbReference type="ChEBI" id="CHEBI:30616"/>
        <dbReference type="ChEBI" id="CHEBI:33019"/>
        <dbReference type="ChEBI" id="CHEBI:61963"/>
        <dbReference type="ChEBI" id="CHEBI:65315"/>
        <dbReference type="ChEBI" id="CHEBI:87170"/>
        <dbReference type="ChEBI" id="CHEBI:456215"/>
        <dbReference type="EC" id="2.8.1.13"/>
    </reaction>
</comment>
<dbReference type="InterPro" id="IPR004506">
    <property type="entry name" value="MnmA-like"/>
</dbReference>
<dbReference type="PANTHER" id="PTHR11933">
    <property type="entry name" value="TRNA 5-METHYLAMINOMETHYL-2-THIOURIDYLATE -METHYLTRANSFERASE"/>
    <property type="match status" value="1"/>
</dbReference>
<feature type="domain" description="tRNA-specific 2-thiouridylase MnmA-like C-terminal" evidence="10">
    <location>
        <begin position="277"/>
        <end position="356"/>
    </location>
</feature>
<dbReference type="InterPro" id="IPR023382">
    <property type="entry name" value="MnmA-like_central_sf"/>
</dbReference>
<evidence type="ECO:0000259" key="11">
    <source>
        <dbReference type="Pfam" id="PF20259"/>
    </source>
</evidence>
<comment type="caution">
    <text evidence="9">Lacks conserved residue(s) required for the propagation of feature annotation.</text>
</comment>
<feature type="site" description="Interaction with tRNA" evidence="9">
    <location>
        <position position="129"/>
    </location>
</feature>
<evidence type="ECO:0000256" key="6">
    <source>
        <dbReference type="ARBA" id="ARBA00022884"/>
    </source>
</evidence>
<evidence type="ECO:0000256" key="8">
    <source>
        <dbReference type="ARBA" id="ARBA00051542"/>
    </source>
</evidence>